<keyword evidence="3" id="KW-1185">Reference proteome</keyword>
<evidence type="ECO:0000313" key="2">
    <source>
        <dbReference type="EMBL" id="QNM08272.1"/>
    </source>
</evidence>
<name>A0A7G9GBU0_9FIRM</name>
<feature type="transmembrane region" description="Helical" evidence="1">
    <location>
        <begin position="49"/>
        <end position="68"/>
    </location>
</feature>
<sequence length="179" mass="20270">MQKSLKKYTVIGIIFTALAGTLAHFFYLWSGENLVVALFTPVSESTWEHLKLLFFPMIIYSIFEALVFHSRVPELFYANITGAFVGMLSIVVLFYTYSGILGNSCTPVDIGIFYLSVVIAFLSGHRLAGKRERLYRFKWLILTGLVACTIAFFFFTWNPPEIGLFQNPEPGVASVFLRI</sequence>
<dbReference type="KEGG" id="whj:H9Q79_15510"/>
<keyword evidence="1" id="KW-1133">Transmembrane helix</keyword>
<keyword evidence="1" id="KW-0472">Membrane</keyword>
<dbReference type="Pfam" id="PF20122">
    <property type="entry name" value="DUF6512"/>
    <property type="match status" value="1"/>
</dbReference>
<feature type="transmembrane region" description="Helical" evidence="1">
    <location>
        <begin position="7"/>
        <end position="29"/>
    </location>
</feature>
<organism evidence="2 3">
    <name type="scientific">Wansuia hejianensis</name>
    <dbReference type="NCBI Taxonomy" id="2763667"/>
    <lineage>
        <taxon>Bacteria</taxon>
        <taxon>Bacillati</taxon>
        <taxon>Bacillota</taxon>
        <taxon>Clostridia</taxon>
        <taxon>Lachnospirales</taxon>
        <taxon>Lachnospiraceae</taxon>
        <taxon>Wansuia</taxon>
    </lineage>
</organism>
<dbReference type="RefSeq" id="WP_118648269.1">
    <property type="nucleotide sequence ID" value="NZ_CP060635.1"/>
</dbReference>
<accession>A0A7G9GBU0</accession>
<evidence type="ECO:0000313" key="3">
    <source>
        <dbReference type="Proteomes" id="UP000515860"/>
    </source>
</evidence>
<gene>
    <name evidence="2" type="ORF">H9Q79_15510</name>
</gene>
<proteinExistence type="predicted"/>
<reference evidence="2 3" key="1">
    <citation type="submission" date="2020-08" db="EMBL/GenBank/DDBJ databases">
        <authorList>
            <person name="Liu C."/>
            <person name="Sun Q."/>
        </authorList>
    </citation>
    <scope>NUCLEOTIDE SEQUENCE [LARGE SCALE GENOMIC DNA]</scope>
    <source>
        <strain evidence="2 3">NSJ-29</strain>
    </source>
</reference>
<dbReference type="Proteomes" id="UP000515860">
    <property type="component" value="Chromosome"/>
</dbReference>
<feature type="transmembrane region" description="Helical" evidence="1">
    <location>
        <begin position="139"/>
        <end position="157"/>
    </location>
</feature>
<keyword evidence="1" id="KW-0812">Transmembrane</keyword>
<protein>
    <submittedName>
        <fullName evidence="2">Uncharacterized protein</fullName>
    </submittedName>
</protein>
<dbReference type="EMBL" id="CP060635">
    <property type="protein sequence ID" value="QNM08272.1"/>
    <property type="molecule type" value="Genomic_DNA"/>
</dbReference>
<dbReference type="InterPro" id="IPR045407">
    <property type="entry name" value="DUF6512"/>
</dbReference>
<dbReference type="AlphaFoldDB" id="A0A7G9GBU0"/>
<evidence type="ECO:0000256" key="1">
    <source>
        <dbReference type="SAM" id="Phobius"/>
    </source>
</evidence>
<feature type="transmembrane region" description="Helical" evidence="1">
    <location>
        <begin position="110"/>
        <end position="127"/>
    </location>
</feature>
<feature type="transmembrane region" description="Helical" evidence="1">
    <location>
        <begin position="75"/>
        <end position="98"/>
    </location>
</feature>